<protein>
    <submittedName>
        <fullName evidence="2">Uncharacterized protein</fullName>
    </submittedName>
</protein>
<feature type="region of interest" description="Disordered" evidence="1">
    <location>
        <begin position="126"/>
        <end position="216"/>
    </location>
</feature>
<feature type="compositionally biased region" description="Basic and acidic residues" evidence="1">
    <location>
        <begin position="134"/>
        <end position="145"/>
    </location>
</feature>
<gene>
    <name evidence="2" type="ORF">MKZ38_004381</name>
</gene>
<feature type="compositionally biased region" description="Acidic residues" evidence="1">
    <location>
        <begin position="173"/>
        <end position="182"/>
    </location>
</feature>
<dbReference type="Proteomes" id="UP001201980">
    <property type="component" value="Unassembled WGS sequence"/>
</dbReference>
<evidence type="ECO:0000313" key="2">
    <source>
        <dbReference type="EMBL" id="KAJ2897758.1"/>
    </source>
</evidence>
<accession>A0AAD5RLB8</accession>
<feature type="compositionally biased region" description="Basic and acidic residues" evidence="1">
    <location>
        <begin position="522"/>
        <end position="531"/>
    </location>
</feature>
<feature type="compositionally biased region" description="Basic and acidic residues" evidence="1">
    <location>
        <begin position="344"/>
        <end position="357"/>
    </location>
</feature>
<comment type="caution">
    <text evidence="2">The sequence shown here is derived from an EMBL/GenBank/DDBJ whole genome shotgun (WGS) entry which is preliminary data.</text>
</comment>
<feature type="compositionally biased region" description="Basic and acidic residues" evidence="1">
    <location>
        <begin position="183"/>
        <end position="195"/>
    </location>
</feature>
<reference evidence="2" key="1">
    <citation type="submission" date="2022-07" db="EMBL/GenBank/DDBJ databases">
        <title>Draft genome sequence of Zalerion maritima ATCC 34329, a (micro)plastics degrading marine fungus.</title>
        <authorList>
            <person name="Paco A."/>
            <person name="Goncalves M.F.M."/>
            <person name="Rocha-Santos T.A.P."/>
            <person name="Alves A."/>
        </authorList>
    </citation>
    <scope>NUCLEOTIDE SEQUENCE</scope>
    <source>
        <strain evidence="2">ATCC 34329</strain>
    </source>
</reference>
<proteinExistence type="predicted"/>
<feature type="compositionally biased region" description="Polar residues" evidence="1">
    <location>
        <begin position="460"/>
        <end position="473"/>
    </location>
</feature>
<organism evidence="2 3">
    <name type="scientific">Zalerion maritima</name>
    <dbReference type="NCBI Taxonomy" id="339359"/>
    <lineage>
        <taxon>Eukaryota</taxon>
        <taxon>Fungi</taxon>
        <taxon>Dikarya</taxon>
        <taxon>Ascomycota</taxon>
        <taxon>Pezizomycotina</taxon>
        <taxon>Sordariomycetes</taxon>
        <taxon>Lulworthiomycetidae</taxon>
        <taxon>Lulworthiales</taxon>
        <taxon>Lulworthiaceae</taxon>
        <taxon>Zalerion</taxon>
    </lineage>
</organism>
<feature type="region of interest" description="Disordered" evidence="1">
    <location>
        <begin position="327"/>
        <end position="575"/>
    </location>
</feature>
<evidence type="ECO:0000256" key="1">
    <source>
        <dbReference type="SAM" id="MobiDB-lite"/>
    </source>
</evidence>
<evidence type="ECO:0000313" key="3">
    <source>
        <dbReference type="Proteomes" id="UP001201980"/>
    </source>
</evidence>
<dbReference type="AlphaFoldDB" id="A0AAD5RLB8"/>
<name>A0AAD5RLB8_9PEZI</name>
<keyword evidence="3" id="KW-1185">Reference proteome</keyword>
<dbReference type="EMBL" id="JAKWBI020000258">
    <property type="protein sequence ID" value="KAJ2897758.1"/>
    <property type="molecule type" value="Genomic_DNA"/>
</dbReference>
<sequence>MTLGAPAPPFALAHQLMRDEPTRRVPGYPRITLDDRNKMWDLLATEFCSDYLDRWQINSAGETALDRGDGGSQAPSGVDLIGLEHQISEERFGRRQTLLWDDTSDLQANSENNIRSRWVEQGSWGNEWGPAWPKDSHPMTTKWEHQGGGPFFGPYNPTTSESRPGARWGHEESDPEPESEPESEPKSESEQERRPIFGIFGLGVGQPKRPRPRRRPIKYIQTPLGPLPQYPIPRPTVHNPEASRPYHQFLYQISKERDWIKDEMGYKAPGSVIDLNAMAYQGVKNNWIKDGVWNPKWDELPGRRGSTKNPRKKRWWKLLPLLMTPAHGPRHPSIFGPAPNPEVTNERRPSGRTREALSRQLAVTHGTQDPEQAPRRSLRSARSSQADEALPLQLTQRRLNRSRGDDLDEQTSKSQSLNIGEDLSPSERSVPSPPRQSKRSRCSVAVEDEQPPKRPRYSTRHSVLSSRNSSDTADTNKESHNSKTVVTKGTTLPCDEKAASTSTAAGRKRLRAASNPLRRSTRIAEREREQAAEVAAELQGGRSRAVQMKTTKRGRPRRGDQYDISTPKRDRRRVPHIVRAKAKWNQSREYPRDAG</sequence>